<evidence type="ECO:0008006" key="4">
    <source>
        <dbReference type="Google" id="ProtNLM"/>
    </source>
</evidence>
<protein>
    <recommendedName>
        <fullName evidence="4">Sensor of ECF-type sigma factor</fullName>
    </recommendedName>
</protein>
<sequence length="157" mass="19123">MKKFYLIWIMAVMLLGHLPAASAQETNKAIQDKVKSLEIAYISKELNLSPDEAQKFWPVYNKYSREIELLIQDRKQRMKVNKQQTRTDRTADDAMDAELGYERKMLDIRTRYKEEFKKVIPPRKVTDFFRSEREFRTMMIRQLKERKENRNMRRQRQ</sequence>
<keyword evidence="3" id="KW-1185">Reference proteome</keyword>
<proteinExistence type="predicted"/>
<feature type="signal peptide" evidence="1">
    <location>
        <begin position="1"/>
        <end position="23"/>
    </location>
</feature>
<dbReference type="EMBL" id="CP107006">
    <property type="protein sequence ID" value="UYQ93239.1"/>
    <property type="molecule type" value="Genomic_DNA"/>
</dbReference>
<dbReference type="Proteomes" id="UP001162741">
    <property type="component" value="Chromosome"/>
</dbReference>
<accession>A0ABY6J4L3</accession>
<gene>
    <name evidence="2" type="ORF">MKQ68_24455</name>
</gene>
<evidence type="ECO:0000256" key="1">
    <source>
        <dbReference type="SAM" id="SignalP"/>
    </source>
</evidence>
<reference evidence="2" key="1">
    <citation type="submission" date="2022-10" db="EMBL/GenBank/DDBJ databases">
        <title>Chitinophaga sp. nov., isolated from soil.</title>
        <authorList>
            <person name="Jeon C.O."/>
        </authorList>
    </citation>
    <scope>NUCLEOTIDE SEQUENCE</scope>
    <source>
        <strain evidence="2">R8</strain>
    </source>
</reference>
<feature type="chain" id="PRO_5046840606" description="Sensor of ECF-type sigma factor" evidence="1">
    <location>
        <begin position="24"/>
        <end position="157"/>
    </location>
</feature>
<keyword evidence="1" id="KW-0732">Signal</keyword>
<dbReference type="RefSeq" id="WP_264281351.1">
    <property type="nucleotide sequence ID" value="NZ_CP107006.1"/>
</dbReference>
<organism evidence="2 3">
    <name type="scientific">Chitinophaga horti</name>
    <dbReference type="NCBI Taxonomy" id="2920382"/>
    <lineage>
        <taxon>Bacteria</taxon>
        <taxon>Pseudomonadati</taxon>
        <taxon>Bacteroidota</taxon>
        <taxon>Chitinophagia</taxon>
        <taxon>Chitinophagales</taxon>
        <taxon>Chitinophagaceae</taxon>
        <taxon>Chitinophaga</taxon>
    </lineage>
</organism>
<evidence type="ECO:0000313" key="2">
    <source>
        <dbReference type="EMBL" id="UYQ93239.1"/>
    </source>
</evidence>
<evidence type="ECO:0000313" key="3">
    <source>
        <dbReference type="Proteomes" id="UP001162741"/>
    </source>
</evidence>
<name>A0ABY6J4L3_9BACT</name>